<dbReference type="InterPro" id="IPR011992">
    <property type="entry name" value="EF-hand-dom_pair"/>
</dbReference>
<accession>V5HEU7</accession>
<protein>
    <submittedName>
        <fullName evidence="6">Putative ca2+ sensor ef-hand superfamily</fullName>
    </submittedName>
</protein>
<feature type="domain" description="EF-hand" evidence="5">
    <location>
        <begin position="149"/>
        <end position="184"/>
    </location>
</feature>
<dbReference type="PRINTS" id="PR00450">
    <property type="entry name" value="RECOVERIN"/>
</dbReference>
<dbReference type="SUPFAM" id="SSF47473">
    <property type="entry name" value="EF-hand"/>
    <property type="match status" value="1"/>
</dbReference>
<reference evidence="6" key="1">
    <citation type="journal article" date="2015" name="Sci. Rep.">
        <title>Tissue- and time-dependent transcription in Ixodes ricinus salivary glands and midguts when blood feeding on the vertebrate host.</title>
        <authorList>
            <person name="Kotsyfakis M."/>
            <person name="Schwarz A."/>
            <person name="Erhart J."/>
            <person name="Ribeiro J.M."/>
        </authorList>
    </citation>
    <scope>NUCLEOTIDE SEQUENCE</scope>
    <source>
        <tissue evidence="6">Salivary gland and midgut</tissue>
    </source>
</reference>
<evidence type="ECO:0000256" key="2">
    <source>
        <dbReference type="ARBA" id="ARBA00022723"/>
    </source>
</evidence>
<dbReference type="Pfam" id="PF00036">
    <property type="entry name" value="EF-hand_1"/>
    <property type="match status" value="1"/>
</dbReference>
<dbReference type="InterPro" id="IPR002048">
    <property type="entry name" value="EF_hand_dom"/>
</dbReference>
<dbReference type="Pfam" id="PF13499">
    <property type="entry name" value="EF-hand_7"/>
    <property type="match status" value="1"/>
</dbReference>
<name>V5HEU7_IXORI</name>
<evidence type="ECO:0000313" key="6">
    <source>
        <dbReference type="EMBL" id="JAB82155.1"/>
    </source>
</evidence>
<dbReference type="AlphaFoldDB" id="V5HEU7"/>
<dbReference type="CDD" id="cd00051">
    <property type="entry name" value="EFh"/>
    <property type="match status" value="2"/>
</dbReference>
<dbReference type="SMART" id="SM00054">
    <property type="entry name" value="EFh"/>
    <property type="match status" value="3"/>
</dbReference>
<keyword evidence="3" id="KW-0677">Repeat</keyword>
<dbReference type="PANTHER" id="PTHR23055:SF69">
    <property type="entry name" value="NEURONAL CALCIUM SENSOR 2"/>
    <property type="match status" value="1"/>
</dbReference>
<dbReference type="PROSITE" id="PS00018">
    <property type="entry name" value="EF_HAND_1"/>
    <property type="match status" value="3"/>
</dbReference>
<dbReference type="InterPro" id="IPR028846">
    <property type="entry name" value="Recoverin"/>
</dbReference>
<evidence type="ECO:0000256" key="3">
    <source>
        <dbReference type="ARBA" id="ARBA00022737"/>
    </source>
</evidence>
<dbReference type="FunFam" id="1.10.238.10:FF:000009">
    <property type="entry name" value="Visinin-like protein 1"/>
    <property type="match status" value="1"/>
</dbReference>
<proteinExistence type="evidence at transcript level"/>
<dbReference type="InterPro" id="IPR018247">
    <property type="entry name" value="EF_Hand_1_Ca_BS"/>
</dbReference>
<dbReference type="EMBL" id="GANP01002313">
    <property type="protein sequence ID" value="JAB82155.1"/>
    <property type="molecule type" value="mRNA"/>
</dbReference>
<evidence type="ECO:0000256" key="4">
    <source>
        <dbReference type="ARBA" id="ARBA00022837"/>
    </source>
</evidence>
<dbReference type="PROSITE" id="PS50222">
    <property type="entry name" value="EF_HAND_2"/>
    <property type="match status" value="3"/>
</dbReference>
<comment type="similarity">
    <text evidence="1">Belongs to the recoverin family.</text>
</comment>
<evidence type="ECO:0000259" key="5">
    <source>
        <dbReference type="PROSITE" id="PS50222"/>
    </source>
</evidence>
<keyword evidence="4" id="KW-0106">Calcium</keyword>
<organism evidence="6">
    <name type="scientific">Ixodes ricinus</name>
    <name type="common">Common tick</name>
    <name type="synonym">Acarus ricinus</name>
    <dbReference type="NCBI Taxonomy" id="34613"/>
    <lineage>
        <taxon>Eukaryota</taxon>
        <taxon>Metazoa</taxon>
        <taxon>Ecdysozoa</taxon>
        <taxon>Arthropoda</taxon>
        <taxon>Chelicerata</taxon>
        <taxon>Arachnida</taxon>
        <taxon>Acari</taxon>
        <taxon>Parasitiformes</taxon>
        <taxon>Ixodida</taxon>
        <taxon>Ixodoidea</taxon>
        <taxon>Ixodidae</taxon>
        <taxon>Ixodinae</taxon>
        <taxon>Ixodes</taxon>
    </lineage>
</organism>
<feature type="domain" description="EF-hand" evidence="5">
    <location>
        <begin position="67"/>
        <end position="102"/>
    </location>
</feature>
<keyword evidence="2" id="KW-0479">Metal-binding</keyword>
<evidence type="ECO:0000256" key="1">
    <source>
        <dbReference type="ARBA" id="ARBA00006049"/>
    </source>
</evidence>
<dbReference type="PANTHER" id="PTHR23055">
    <property type="entry name" value="CALCIUM BINDING PROTEINS"/>
    <property type="match status" value="1"/>
</dbReference>
<feature type="domain" description="EF-hand" evidence="5">
    <location>
        <begin position="103"/>
        <end position="138"/>
    </location>
</feature>
<dbReference type="Gene3D" id="1.10.238.10">
    <property type="entry name" value="EF-hand"/>
    <property type="match status" value="1"/>
</dbReference>
<dbReference type="GO" id="GO:0005509">
    <property type="term" value="F:calcium ion binding"/>
    <property type="evidence" value="ECO:0007669"/>
    <property type="project" value="InterPro"/>
</dbReference>
<sequence>MGCSNTKAVELTSEDLEFLKRNTDYDDATIRDWYAGFKQDCPSGRLSRSKFLEIYSYCFFLRTGLTLGVSFCDHVFRTFDADNNGHIDFKEFLLAIGVTGSQSSEERLKWAFRMYDINGDGKIDRNEMVKIVQALYEMLGPGAASDDDTPEQRTQAVFSKMDTDGDGKLTLKEFLDGCLQDRKLAGLLTSNTTLQR</sequence>